<dbReference type="Gene3D" id="1.10.8.80">
    <property type="entry name" value="Magnesium chelatase subunit I, C-Terminal domain"/>
    <property type="match status" value="1"/>
</dbReference>
<feature type="domain" description="ATPase AAA-3" evidence="1">
    <location>
        <begin position="40"/>
        <end position="170"/>
    </location>
</feature>
<dbReference type="RefSeq" id="WP_215486391.1">
    <property type="nucleotide sequence ID" value="NZ_BAAAPJ010000001.1"/>
</dbReference>
<dbReference type="CDD" id="cd00009">
    <property type="entry name" value="AAA"/>
    <property type="match status" value="1"/>
</dbReference>
<dbReference type="EMBL" id="JAFLHG010000002">
    <property type="protein sequence ID" value="MBT8797149.1"/>
    <property type="molecule type" value="Genomic_DNA"/>
</dbReference>
<evidence type="ECO:0000313" key="3">
    <source>
        <dbReference type="EMBL" id="MBT8797149.1"/>
    </source>
</evidence>
<name>A0ABS5XRJ6_9MICO</name>
<dbReference type="SUPFAM" id="SSF52540">
    <property type="entry name" value="P-loop containing nucleoside triphosphate hydrolases"/>
    <property type="match status" value="1"/>
</dbReference>
<accession>A0ABS5XRJ6</accession>
<dbReference type="InterPro" id="IPR041628">
    <property type="entry name" value="ChlI/MoxR_AAA_lid"/>
</dbReference>
<evidence type="ECO:0000313" key="4">
    <source>
        <dbReference type="Proteomes" id="UP000740605"/>
    </source>
</evidence>
<dbReference type="Pfam" id="PF07726">
    <property type="entry name" value="AAA_3"/>
    <property type="match status" value="1"/>
</dbReference>
<dbReference type="Gene3D" id="3.40.50.300">
    <property type="entry name" value="P-loop containing nucleotide triphosphate hydrolases"/>
    <property type="match status" value="1"/>
</dbReference>
<dbReference type="PIRSF" id="PIRSF002849">
    <property type="entry name" value="AAA_ATPase_chaperone_MoxR_prd"/>
    <property type="match status" value="1"/>
</dbReference>
<dbReference type="PANTHER" id="PTHR42759:SF5">
    <property type="entry name" value="METHANOL DEHYDROGENASE REGULATOR"/>
    <property type="match status" value="1"/>
</dbReference>
<evidence type="ECO:0000259" key="1">
    <source>
        <dbReference type="Pfam" id="PF07726"/>
    </source>
</evidence>
<dbReference type="InterPro" id="IPR011703">
    <property type="entry name" value="ATPase_AAA-3"/>
</dbReference>
<organism evidence="3 4">
    <name type="scientific">Microbacterium flavum</name>
    <dbReference type="NCBI Taxonomy" id="415216"/>
    <lineage>
        <taxon>Bacteria</taxon>
        <taxon>Bacillati</taxon>
        <taxon>Actinomycetota</taxon>
        <taxon>Actinomycetes</taxon>
        <taxon>Micrococcales</taxon>
        <taxon>Microbacteriaceae</taxon>
        <taxon>Microbacterium</taxon>
    </lineage>
</organism>
<dbReference type="PANTHER" id="PTHR42759">
    <property type="entry name" value="MOXR FAMILY PROTEIN"/>
    <property type="match status" value="1"/>
</dbReference>
<evidence type="ECO:0000259" key="2">
    <source>
        <dbReference type="Pfam" id="PF17863"/>
    </source>
</evidence>
<dbReference type="Pfam" id="PF17863">
    <property type="entry name" value="AAA_lid_2"/>
    <property type="match status" value="1"/>
</dbReference>
<protein>
    <submittedName>
        <fullName evidence="3">MoxR family ATPase</fullName>
    </submittedName>
</protein>
<dbReference type="InterPro" id="IPR027417">
    <property type="entry name" value="P-loop_NTPase"/>
</dbReference>
<comment type="caution">
    <text evidence="3">The sequence shown here is derived from an EMBL/GenBank/DDBJ whole genome shotgun (WGS) entry which is preliminary data.</text>
</comment>
<sequence>MSLTEAGAACRSVLDEVERAIVGKREALELVLTAIVAGGHVLIEDFPGLGKTLAARSFAHALGLDFRRAQFTPDQLPADLTGSYIYDQSRGEFSFRAGPVFAGFLLADEINRTPPKTQAALLEAMQEHQVTVEGRTHALPRPFHVMATANPVETEGTYPLPEAQLDRFLLRLRFGYPDAAQEWEIVERRIARRADDIEVGRVLDARAVLAVQQAAEDVYVHPAVGRYAVEVTAATRSDSAVLVGASPRGSLALVTCARARALIDGRGFVSPDDIKALASAALAHRITIRPELWLSGRSGEQVVGAALERVPVPVEYRPDRA</sequence>
<gene>
    <name evidence="3" type="ORF">J0P97_03540</name>
</gene>
<proteinExistence type="predicted"/>
<dbReference type="InterPro" id="IPR050764">
    <property type="entry name" value="CbbQ/NirQ/NorQ/GpvN"/>
</dbReference>
<keyword evidence="4" id="KW-1185">Reference proteome</keyword>
<reference evidence="3 4" key="1">
    <citation type="submission" date="2021-03" db="EMBL/GenBank/DDBJ databases">
        <title>Microbacterium pauli sp. nov., isolated from microfiltered milk.</title>
        <authorList>
            <person name="Bellassi P."/>
            <person name="Fontana A."/>
            <person name="Callegari M.L."/>
            <person name="Lorenzo M."/>
            <person name="Cappa F."/>
        </authorList>
    </citation>
    <scope>NUCLEOTIDE SEQUENCE [LARGE SCALE GENOMIC DNA]</scope>
    <source>
        <strain evidence="3 4">DSM 18909</strain>
    </source>
</reference>
<feature type="domain" description="ChlI/MoxR AAA lid" evidence="2">
    <location>
        <begin position="234"/>
        <end position="300"/>
    </location>
</feature>
<dbReference type="Proteomes" id="UP000740605">
    <property type="component" value="Unassembled WGS sequence"/>
</dbReference>